<keyword evidence="3" id="KW-0106">Calcium</keyword>
<dbReference type="SUPFAM" id="SSF47473">
    <property type="entry name" value="EF-hand"/>
    <property type="match status" value="1"/>
</dbReference>
<dbReference type="GO" id="GO:0016460">
    <property type="term" value="C:myosin II complex"/>
    <property type="evidence" value="ECO:0007669"/>
    <property type="project" value="TreeGrafter"/>
</dbReference>
<dbReference type="PROSITE" id="PS00018">
    <property type="entry name" value="EF_HAND_1"/>
    <property type="match status" value="4"/>
</dbReference>
<dbReference type="SMART" id="SM00054">
    <property type="entry name" value="EFh"/>
    <property type="match status" value="4"/>
</dbReference>
<feature type="domain" description="EF-hand" evidence="5">
    <location>
        <begin position="103"/>
        <end position="138"/>
    </location>
</feature>
<dbReference type="GO" id="GO:0005509">
    <property type="term" value="F:calcium ion binding"/>
    <property type="evidence" value="ECO:0007669"/>
    <property type="project" value="InterPro"/>
</dbReference>
<protein>
    <recommendedName>
        <fullName evidence="1">Calmodulin</fullName>
    </recommendedName>
</protein>
<feature type="domain" description="EF-hand" evidence="5">
    <location>
        <begin position="66"/>
        <end position="101"/>
    </location>
</feature>
<reference evidence="6" key="1">
    <citation type="submission" date="2021-01" db="EMBL/GenBank/DDBJ databases">
        <authorList>
            <person name="Corre E."/>
            <person name="Pelletier E."/>
            <person name="Niang G."/>
            <person name="Scheremetjew M."/>
            <person name="Finn R."/>
            <person name="Kale V."/>
            <person name="Holt S."/>
            <person name="Cochrane G."/>
            <person name="Meng A."/>
            <person name="Brown T."/>
            <person name="Cohen L."/>
        </authorList>
    </citation>
    <scope>NUCLEOTIDE SEQUENCE</scope>
    <source>
        <strain evidence="6">Ms1</strain>
    </source>
</reference>
<dbReference type="PROSITE" id="PS50222">
    <property type="entry name" value="EF_HAND_2"/>
    <property type="match status" value="4"/>
</dbReference>
<dbReference type="InterPro" id="IPR018247">
    <property type="entry name" value="EF_Hand_1_Ca_BS"/>
</dbReference>
<dbReference type="AlphaFoldDB" id="A0A7S1CPY3"/>
<dbReference type="EMBL" id="HBFS01027403">
    <property type="protein sequence ID" value="CAD8925092.1"/>
    <property type="molecule type" value="Transcribed_RNA"/>
</dbReference>
<dbReference type="CDD" id="cd00051">
    <property type="entry name" value="EFh"/>
    <property type="match status" value="2"/>
</dbReference>
<accession>A0A7S1CPY3</accession>
<sequence length="175" mass="19403">MGGSASKAEDDDKEEKEEGPVNPADNITEEQIAEFKDAFALFDNDNSGTITADELGDVMRSLGQNPTEEDLKKMVDDIDQDGDGTIDFPEFLTMLIRSMSDTDSHEEVMEAFRVLDEDGNGYISSDELRTIMNNLGEKLTDQEIDEIIQEADIDGDGQIDYEEFSLWLGTGGMRA</sequence>
<proteinExistence type="predicted"/>
<evidence type="ECO:0000313" key="6">
    <source>
        <dbReference type="EMBL" id="CAD8925092.1"/>
    </source>
</evidence>
<dbReference type="FunFam" id="1.10.238.10:FF:000527">
    <property type="entry name" value="Calmodulin-3"/>
    <property type="match status" value="1"/>
</dbReference>
<feature type="region of interest" description="Disordered" evidence="4">
    <location>
        <begin position="1"/>
        <end position="28"/>
    </location>
</feature>
<evidence type="ECO:0000256" key="3">
    <source>
        <dbReference type="ARBA" id="ARBA00022837"/>
    </source>
</evidence>
<dbReference type="InterPro" id="IPR011992">
    <property type="entry name" value="EF-hand-dom_pair"/>
</dbReference>
<feature type="domain" description="EF-hand" evidence="5">
    <location>
        <begin position="30"/>
        <end position="65"/>
    </location>
</feature>
<evidence type="ECO:0000256" key="4">
    <source>
        <dbReference type="SAM" id="MobiDB-lite"/>
    </source>
</evidence>
<gene>
    <name evidence="6" type="ORF">BSP0115_LOCUS18356</name>
</gene>
<evidence type="ECO:0000256" key="1">
    <source>
        <dbReference type="ARBA" id="ARBA00020786"/>
    </source>
</evidence>
<dbReference type="SMART" id="SM01184">
    <property type="entry name" value="efhand_Ca_insen"/>
    <property type="match status" value="1"/>
</dbReference>
<keyword evidence="2" id="KW-0677">Repeat</keyword>
<dbReference type="Gene3D" id="1.10.238.10">
    <property type="entry name" value="EF-hand"/>
    <property type="match status" value="3"/>
</dbReference>
<name>A0A7S1CPY3_9STRA</name>
<dbReference type="InterPro" id="IPR050230">
    <property type="entry name" value="CALM/Myosin/TropC-like"/>
</dbReference>
<dbReference type="PANTHER" id="PTHR23048:SF0">
    <property type="entry name" value="CALMODULIN LIKE 3"/>
    <property type="match status" value="1"/>
</dbReference>
<dbReference type="InterPro" id="IPR002048">
    <property type="entry name" value="EF_hand_dom"/>
</dbReference>
<evidence type="ECO:0000259" key="5">
    <source>
        <dbReference type="PROSITE" id="PS50222"/>
    </source>
</evidence>
<feature type="domain" description="EF-hand" evidence="5">
    <location>
        <begin position="139"/>
        <end position="174"/>
    </location>
</feature>
<organism evidence="6">
    <name type="scientific">Bicosoecida sp. CB-2014</name>
    <dbReference type="NCBI Taxonomy" id="1486930"/>
    <lineage>
        <taxon>Eukaryota</taxon>
        <taxon>Sar</taxon>
        <taxon>Stramenopiles</taxon>
        <taxon>Bigyra</taxon>
        <taxon>Opalozoa</taxon>
        <taxon>Bicosoecida</taxon>
    </lineage>
</organism>
<evidence type="ECO:0000256" key="2">
    <source>
        <dbReference type="ARBA" id="ARBA00022737"/>
    </source>
</evidence>
<dbReference type="Pfam" id="PF13499">
    <property type="entry name" value="EF-hand_7"/>
    <property type="match status" value="2"/>
</dbReference>
<dbReference type="PANTHER" id="PTHR23048">
    <property type="entry name" value="MYOSIN LIGHT CHAIN 1, 3"/>
    <property type="match status" value="1"/>
</dbReference>